<keyword evidence="11" id="KW-0716">Sensory transduction</keyword>
<reference evidence="16" key="1">
    <citation type="submission" date="2025-08" db="UniProtKB">
        <authorList>
            <consortium name="RefSeq"/>
        </authorList>
    </citation>
    <scope>IDENTIFICATION</scope>
</reference>
<protein>
    <recommendedName>
        <fullName evidence="11">Olfactory receptor</fullName>
    </recommendedName>
</protein>
<dbReference type="PRINTS" id="PR00245">
    <property type="entry name" value="OLFACTORYR"/>
</dbReference>
<feature type="signal peptide" evidence="13">
    <location>
        <begin position="1"/>
        <end position="24"/>
    </location>
</feature>
<dbReference type="PRINTS" id="PR00237">
    <property type="entry name" value="GPCRRHODOPSN"/>
</dbReference>
<accession>A0A6P7WQN1</accession>
<evidence type="ECO:0000256" key="2">
    <source>
        <dbReference type="ARBA" id="ARBA00022475"/>
    </source>
</evidence>
<feature type="chain" id="PRO_5027822103" description="Olfactory receptor" evidence="13">
    <location>
        <begin position="25"/>
        <end position="361"/>
    </location>
</feature>
<evidence type="ECO:0000256" key="5">
    <source>
        <dbReference type="ARBA" id="ARBA00022989"/>
    </source>
</evidence>
<dbReference type="Pfam" id="PF13853">
    <property type="entry name" value="7tm_4"/>
    <property type="match status" value="1"/>
</dbReference>
<dbReference type="FunFam" id="1.20.1070.10:FF:000015">
    <property type="entry name" value="Olfactory receptor"/>
    <property type="match status" value="1"/>
</dbReference>
<dbReference type="GO" id="GO:0004984">
    <property type="term" value="F:olfactory receptor activity"/>
    <property type="evidence" value="ECO:0007669"/>
    <property type="project" value="InterPro"/>
</dbReference>
<dbReference type="InterPro" id="IPR000276">
    <property type="entry name" value="GPCR_Rhodpsn"/>
</dbReference>
<dbReference type="PROSITE" id="PS50262">
    <property type="entry name" value="G_PROTEIN_RECEP_F1_2"/>
    <property type="match status" value="1"/>
</dbReference>
<dbReference type="Gene3D" id="1.20.1070.10">
    <property type="entry name" value="Rhodopsin 7-helix transmembrane proteins"/>
    <property type="match status" value="1"/>
</dbReference>
<keyword evidence="3 10" id="KW-0812">Transmembrane</keyword>
<comment type="subcellular location">
    <subcellularLocation>
        <location evidence="1 11">Cell membrane</location>
        <topology evidence="1 11">Multi-pass membrane protein</topology>
    </subcellularLocation>
</comment>
<sequence>MLYNLPVRWTLILQTLCFIPPAQCLSSSQRGHEDQGSCRSRYQVKSPHSMGERNQTSVTEFILLGFSDHPQLQGLICGTVLLIYLISVLGNFVFLVLMCANPQLHKPMYFFLSNLSIMDICSTSLTLLKMLDSYLTQNYSISFHACITQVYFFMYFSAIEYLLLTEMAYDRYVAICNPLRYSLIMNKSICLLLASSSWVTAFLASFPVANMLSQLSYCKSNVINHFFCDPSVLMKLSCSDTHRVAMWIFVDGIVVGFIPFLLILTSYIFIISSILRIRCTEGRHKAFSTCASHLTSVILYCVSILCMYMKPTSMYSSARDKMVSLLYTAMVPTLNPIIYSLRNREIKNTFKKIKCKSKNSI</sequence>
<keyword evidence="13" id="KW-0732">Signal</keyword>
<feature type="transmembrane region" description="Helical" evidence="11">
    <location>
        <begin position="72"/>
        <end position="97"/>
    </location>
</feature>
<feature type="transmembrane region" description="Helical" evidence="11">
    <location>
        <begin position="109"/>
        <end position="129"/>
    </location>
</feature>
<feature type="transmembrane region" description="Helical" evidence="11">
    <location>
        <begin position="291"/>
        <end position="310"/>
    </location>
</feature>
<dbReference type="GeneID" id="115457400"/>
<dbReference type="PROSITE" id="PS00237">
    <property type="entry name" value="G_PROTEIN_RECEP_F1_1"/>
    <property type="match status" value="1"/>
</dbReference>
<dbReference type="InterPro" id="IPR000725">
    <property type="entry name" value="Olfact_rcpt"/>
</dbReference>
<evidence type="ECO:0000256" key="12">
    <source>
        <dbReference type="SAM" id="MobiDB-lite"/>
    </source>
</evidence>
<evidence type="ECO:0000256" key="9">
    <source>
        <dbReference type="ARBA" id="ARBA00023224"/>
    </source>
</evidence>
<dbReference type="CDD" id="cd13954">
    <property type="entry name" value="7tmA_OR"/>
    <property type="match status" value="1"/>
</dbReference>
<proteinExistence type="inferred from homology"/>
<keyword evidence="6 10" id="KW-0297">G-protein coupled receptor</keyword>
<evidence type="ECO:0000256" key="3">
    <source>
        <dbReference type="ARBA" id="ARBA00022692"/>
    </source>
</evidence>
<dbReference type="GO" id="GO:0004930">
    <property type="term" value="F:G protein-coupled receptor activity"/>
    <property type="evidence" value="ECO:0007669"/>
    <property type="project" value="UniProtKB-KW"/>
</dbReference>
<keyword evidence="2 11" id="KW-1003">Cell membrane</keyword>
<feature type="transmembrane region" description="Helical" evidence="11">
    <location>
        <begin position="189"/>
        <end position="209"/>
    </location>
</feature>
<comment type="similarity">
    <text evidence="10">Belongs to the G-protein coupled receptor 1 family.</text>
</comment>
<keyword evidence="4 11" id="KW-0552">Olfaction</keyword>
<feature type="region of interest" description="Disordered" evidence="12">
    <location>
        <begin position="28"/>
        <end position="51"/>
    </location>
</feature>
<dbReference type="InterPro" id="IPR050516">
    <property type="entry name" value="Olfactory_GPCR"/>
</dbReference>
<keyword evidence="8 10" id="KW-0675">Receptor</keyword>
<organism evidence="15 16">
    <name type="scientific">Microcaecilia unicolor</name>
    <dbReference type="NCBI Taxonomy" id="1415580"/>
    <lineage>
        <taxon>Eukaryota</taxon>
        <taxon>Metazoa</taxon>
        <taxon>Chordata</taxon>
        <taxon>Craniata</taxon>
        <taxon>Vertebrata</taxon>
        <taxon>Euteleostomi</taxon>
        <taxon>Amphibia</taxon>
        <taxon>Gymnophiona</taxon>
        <taxon>Siphonopidae</taxon>
        <taxon>Microcaecilia</taxon>
    </lineage>
</organism>
<dbReference type="KEGG" id="muo:115457400"/>
<keyword evidence="15" id="KW-1185">Reference proteome</keyword>
<keyword evidence="9 10" id="KW-0807">Transducer</keyword>
<evidence type="ECO:0000256" key="7">
    <source>
        <dbReference type="ARBA" id="ARBA00023136"/>
    </source>
</evidence>
<name>A0A6P7WQN1_9AMPH</name>
<keyword evidence="7 11" id="KW-0472">Membrane</keyword>
<evidence type="ECO:0000259" key="14">
    <source>
        <dbReference type="PROSITE" id="PS50262"/>
    </source>
</evidence>
<dbReference type="Proteomes" id="UP000515156">
    <property type="component" value="Chromosome 14"/>
</dbReference>
<evidence type="ECO:0000256" key="4">
    <source>
        <dbReference type="ARBA" id="ARBA00022725"/>
    </source>
</evidence>
<dbReference type="SUPFAM" id="SSF81321">
    <property type="entry name" value="Family A G protein-coupled receptor-like"/>
    <property type="match status" value="1"/>
</dbReference>
<evidence type="ECO:0000313" key="16">
    <source>
        <dbReference type="RefSeq" id="XP_030042678.1"/>
    </source>
</evidence>
<dbReference type="InterPro" id="IPR017452">
    <property type="entry name" value="GPCR_Rhodpsn_7TM"/>
</dbReference>
<evidence type="ECO:0000256" key="13">
    <source>
        <dbReference type="SAM" id="SignalP"/>
    </source>
</evidence>
<feature type="transmembrane region" description="Helical" evidence="11">
    <location>
        <begin position="322"/>
        <end position="341"/>
    </location>
</feature>
<feature type="transmembrane region" description="Helical" evidence="11">
    <location>
        <begin position="244"/>
        <end position="270"/>
    </location>
</feature>
<evidence type="ECO:0000256" key="10">
    <source>
        <dbReference type="RuleBase" id="RU000688"/>
    </source>
</evidence>
<evidence type="ECO:0000256" key="6">
    <source>
        <dbReference type="ARBA" id="ARBA00023040"/>
    </source>
</evidence>
<evidence type="ECO:0000256" key="8">
    <source>
        <dbReference type="ARBA" id="ARBA00023170"/>
    </source>
</evidence>
<keyword evidence="5 11" id="KW-1133">Transmembrane helix</keyword>
<dbReference type="PANTHER" id="PTHR26452">
    <property type="entry name" value="OLFACTORY RECEPTOR"/>
    <property type="match status" value="1"/>
</dbReference>
<evidence type="ECO:0000256" key="11">
    <source>
        <dbReference type="RuleBase" id="RU363047"/>
    </source>
</evidence>
<dbReference type="GO" id="GO:0005886">
    <property type="term" value="C:plasma membrane"/>
    <property type="evidence" value="ECO:0007669"/>
    <property type="project" value="UniProtKB-SubCell"/>
</dbReference>
<gene>
    <name evidence="16" type="primary">LOC115457400</name>
</gene>
<feature type="transmembrane region" description="Helical" evidence="11">
    <location>
        <begin position="141"/>
        <end position="164"/>
    </location>
</feature>
<dbReference type="OrthoDB" id="10326967at2759"/>
<evidence type="ECO:0000313" key="15">
    <source>
        <dbReference type="Proteomes" id="UP000515156"/>
    </source>
</evidence>
<dbReference type="RefSeq" id="XP_030042678.1">
    <property type="nucleotide sequence ID" value="XM_030186818.1"/>
</dbReference>
<dbReference type="InParanoid" id="A0A6P7WQN1"/>
<evidence type="ECO:0000256" key="1">
    <source>
        <dbReference type="ARBA" id="ARBA00004651"/>
    </source>
</evidence>
<feature type="domain" description="G-protein coupled receptors family 1 profile" evidence="14">
    <location>
        <begin position="90"/>
        <end position="339"/>
    </location>
</feature>
<dbReference type="AlphaFoldDB" id="A0A6P7WQN1"/>